<evidence type="ECO:0000313" key="9">
    <source>
        <dbReference type="Proteomes" id="UP000187013"/>
    </source>
</evidence>
<evidence type="ECO:0000259" key="7">
    <source>
        <dbReference type="SMART" id="SM00382"/>
    </source>
</evidence>
<comment type="similarity">
    <text evidence="2">Belongs to the activator 1 small subunits family.</text>
</comment>
<sequence length="338" mass="38016">MTIGNVKNMENLPWVEKYRPESLDDVYGQTEVITTIRKFLETGKLPHLLFYGPPGTGKTSSIIALAREIYGKNYSNMVLELNASDDRGIDVVRNQIKDFASTRQIFSKGFKLIILDEADAMTNAAQNALRRIIERYTKNTRFCILANYAHKLTPALLSRCTRFRFQPLPREAIQRRISNVLVREQLQMTESAENALLDLSRGDMRRVLNVLQACKAVIDQPNVEITDDLIYDCCGAPNPQDLETILDSILKEDWTTAHYTLQKVRTSKGLALIDLIEGIVSILQGYQLENESTRISLLTGLGDIEYAISRGGSEKIQTSAVIGVVKSSFEQEATKIHS</sequence>
<gene>
    <name evidence="8" type="ORF">ZYGR_0I00840</name>
</gene>
<name>A0A1Q2ZWU3_ZYGRO</name>
<accession>A0A1Q2ZWU3</accession>
<dbReference type="GO" id="GO:0031391">
    <property type="term" value="C:Elg1 RFC-like complex"/>
    <property type="evidence" value="ECO:0007669"/>
    <property type="project" value="EnsemblFungi"/>
</dbReference>
<evidence type="ECO:0000256" key="3">
    <source>
        <dbReference type="ARBA" id="ARBA00022705"/>
    </source>
</evidence>
<dbReference type="GO" id="GO:0005524">
    <property type="term" value="F:ATP binding"/>
    <property type="evidence" value="ECO:0007669"/>
    <property type="project" value="UniProtKB-KW"/>
</dbReference>
<dbReference type="Gene3D" id="3.40.50.300">
    <property type="entry name" value="P-loop containing nucleotide triphosphate hydrolases"/>
    <property type="match status" value="1"/>
</dbReference>
<reference evidence="8 9" key="1">
    <citation type="submission" date="2016-08" db="EMBL/GenBank/DDBJ databases">
        <title>Draft genome sequence of allopolyploid Zygosaccharomyces rouxii.</title>
        <authorList>
            <person name="Watanabe J."/>
            <person name="Uehara K."/>
            <person name="Mogi Y."/>
            <person name="Tsukioka Y."/>
        </authorList>
    </citation>
    <scope>NUCLEOTIDE SEQUENCE [LARGE SCALE GENOMIC DNA]</scope>
    <source>
        <strain evidence="8 9">NBRC 110957</strain>
    </source>
</reference>
<dbReference type="GO" id="GO:0016887">
    <property type="term" value="F:ATP hydrolysis activity"/>
    <property type="evidence" value="ECO:0007669"/>
    <property type="project" value="EnsemblFungi"/>
</dbReference>
<dbReference type="InterPro" id="IPR027417">
    <property type="entry name" value="P-loop_NTPase"/>
</dbReference>
<dbReference type="InterPro" id="IPR050238">
    <property type="entry name" value="DNA_Rep/Repair_Clamp_Loader"/>
</dbReference>
<dbReference type="SUPFAM" id="SSF48019">
    <property type="entry name" value="post-AAA+ oligomerization domain-like"/>
    <property type="match status" value="1"/>
</dbReference>
<dbReference type="GO" id="GO:0003677">
    <property type="term" value="F:DNA binding"/>
    <property type="evidence" value="ECO:0007669"/>
    <property type="project" value="InterPro"/>
</dbReference>
<dbReference type="GO" id="GO:0031389">
    <property type="term" value="C:Rad17 RFC-like complex"/>
    <property type="evidence" value="ECO:0007669"/>
    <property type="project" value="EnsemblFungi"/>
</dbReference>
<dbReference type="Gene3D" id="1.20.272.10">
    <property type="match status" value="1"/>
</dbReference>
<protein>
    <recommendedName>
        <fullName evidence="7">AAA+ ATPase domain-containing protein</fullName>
    </recommendedName>
</protein>
<evidence type="ECO:0000256" key="2">
    <source>
        <dbReference type="ARBA" id="ARBA00005378"/>
    </source>
</evidence>
<keyword evidence="3" id="KW-0235">DNA replication</keyword>
<evidence type="ECO:0000256" key="5">
    <source>
        <dbReference type="ARBA" id="ARBA00022840"/>
    </source>
</evidence>
<dbReference type="CDD" id="cd00009">
    <property type="entry name" value="AAA"/>
    <property type="match status" value="1"/>
</dbReference>
<dbReference type="Pfam" id="PF08542">
    <property type="entry name" value="Rep_fac_C"/>
    <property type="match status" value="1"/>
</dbReference>
<dbReference type="FunFam" id="1.20.272.10:FF:000004">
    <property type="entry name" value="Replication factor C subunit 5"/>
    <property type="match status" value="1"/>
</dbReference>
<comment type="caution">
    <text evidence="8">The sequence shown here is derived from an EMBL/GenBank/DDBJ whole genome shotgun (WGS) entry which is preliminary data.</text>
</comment>
<dbReference type="SUPFAM" id="SSF52540">
    <property type="entry name" value="P-loop containing nucleoside triphosphate hydrolases"/>
    <property type="match status" value="1"/>
</dbReference>
<dbReference type="PANTHER" id="PTHR11669:SF9">
    <property type="entry name" value="REPLICATION FACTOR C SUBUNIT 5"/>
    <property type="match status" value="1"/>
</dbReference>
<dbReference type="OMA" id="AEDNLPW"/>
<keyword evidence="4" id="KW-0547">Nucleotide-binding</keyword>
<dbReference type="AlphaFoldDB" id="A0A1Q2ZWU3"/>
<dbReference type="InterPro" id="IPR003593">
    <property type="entry name" value="AAA+_ATPase"/>
</dbReference>
<dbReference type="OrthoDB" id="4199794at2759"/>
<dbReference type="GO" id="GO:0006281">
    <property type="term" value="P:DNA repair"/>
    <property type="evidence" value="ECO:0007669"/>
    <property type="project" value="TreeGrafter"/>
</dbReference>
<keyword evidence="5" id="KW-0067">ATP-binding</keyword>
<evidence type="ECO:0000256" key="6">
    <source>
        <dbReference type="ARBA" id="ARBA00023242"/>
    </source>
</evidence>
<dbReference type="NCBIfam" id="NF001679">
    <property type="entry name" value="PRK00440.1"/>
    <property type="match status" value="1"/>
</dbReference>
<comment type="subcellular location">
    <subcellularLocation>
        <location evidence="1">Nucleus</location>
    </subcellularLocation>
</comment>
<dbReference type="GO" id="GO:0031390">
    <property type="term" value="C:Ctf18 RFC-like complex"/>
    <property type="evidence" value="ECO:0007669"/>
    <property type="project" value="EnsemblFungi"/>
</dbReference>
<dbReference type="EMBL" id="BDGX01000009">
    <property type="protein sequence ID" value="GAV47788.1"/>
    <property type="molecule type" value="Genomic_DNA"/>
</dbReference>
<dbReference type="InterPro" id="IPR008921">
    <property type="entry name" value="DNA_pol3_clamp-load_cplx_C"/>
</dbReference>
<evidence type="ECO:0000256" key="4">
    <source>
        <dbReference type="ARBA" id="ARBA00022741"/>
    </source>
</evidence>
<dbReference type="InterPro" id="IPR013748">
    <property type="entry name" value="Rep_factorC_C"/>
</dbReference>
<keyword evidence="6" id="KW-0539">Nucleus</keyword>
<evidence type="ECO:0000256" key="1">
    <source>
        <dbReference type="ARBA" id="ARBA00004123"/>
    </source>
</evidence>
<evidence type="ECO:0000313" key="8">
    <source>
        <dbReference type="EMBL" id="GAV47788.1"/>
    </source>
</evidence>
<dbReference type="FunFam" id="3.40.50.300:FF:000129">
    <property type="entry name" value="Replication factor C subunit 5"/>
    <property type="match status" value="1"/>
</dbReference>
<dbReference type="GO" id="GO:0003689">
    <property type="term" value="F:DNA clamp loader activity"/>
    <property type="evidence" value="ECO:0007669"/>
    <property type="project" value="EnsemblFungi"/>
</dbReference>
<dbReference type="eggNOG" id="KOG0990">
    <property type="taxonomic scope" value="Eukaryota"/>
</dbReference>
<dbReference type="Pfam" id="PF00004">
    <property type="entry name" value="AAA"/>
    <property type="match status" value="1"/>
</dbReference>
<dbReference type="GO" id="GO:0006272">
    <property type="term" value="P:leading strand elongation"/>
    <property type="evidence" value="ECO:0007669"/>
    <property type="project" value="EnsemblFungi"/>
</dbReference>
<dbReference type="Proteomes" id="UP000187013">
    <property type="component" value="Unassembled WGS sequence"/>
</dbReference>
<dbReference type="SMART" id="SM00382">
    <property type="entry name" value="AAA"/>
    <property type="match status" value="1"/>
</dbReference>
<proteinExistence type="inferred from homology"/>
<dbReference type="GO" id="GO:0005663">
    <property type="term" value="C:DNA replication factor C complex"/>
    <property type="evidence" value="ECO:0007669"/>
    <property type="project" value="EnsemblFungi"/>
</dbReference>
<feature type="domain" description="AAA+ ATPase" evidence="7">
    <location>
        <begin position="44"/>
        <end position="171"/>
    </location>
</feature>
<dbReference type="Gene3D" id="1.10.8.60">
    <property type="match status" value="1"/>
</dbReference>
<organism evidence="8 9">
    <name type="scientific">Zygosaccharomyces rouxii</name>
    <dbReference type="NCBI Taxonomy" id="4956"/>
    <lineage>
        <taxon>Eukaryota</taxon>
        <taxon>Fungi</taxon>
        <taxon>Dikarya</taxon>
        <taxon>Ascomycota</taxon>
        <taxon>Saccharomycotina</taxon>
        <taxon>Saccharomycetes</taxon>
        <taxon>Saccharomycetales</taxon>
        <taxon>Saccharomycetaceae</taxon>
        <taxon>Zygosaccharomyces</taxon>
    </lineage>
</organism>
<dbReference type="InterPro" id="IPR003959">
    <property type="entry name" value="ATPase_AAA_core"/>
</dbReference>
<dbReference type="PANTHER" id="PTHR11669">
    <property type="entry name" value="REPLICATION FACTOR C / DNA POLYMERASE III GAMMA-TAU SUBUNIT"/>
    <property type="match status" value="1"/>
</dbReference>
<dbReference type="GO" id="GO:0005829">
    <property type="term" value="C:cytosol"/>
    <property type="evidence" value="ECO:0007669"/>
    <property type="project" value="EnsemblFungi"/>
</dbReference>